<keyword evidence="8 12" id="KW-0560">Oxidoreductase</keyword>
<accession>A0A5N6JVS7</accession>
<evidence type="ECO:0000256" key="12">
    <source>
        <dbReference type="HAMAP-Rule" id="MF_03107"/>
    </source>
</evidence>
<comment type="subcellular location">
    <subcellularLocation>
        <location evidence="12">Endoplasmic reticulum membrane</location>
        <topology evidence="12">Single-pass membrane protein</topology>
    </subcellularLocation>
</comment>
<dbReference type="EC" id="1.1.1.330" evidence="12"/>
<keyword evidence="6 12" id="KW-0521">NADP</keyword>
<dbReference type="SUPFAM" id="SSF51735">
    <property type="entry name" value="NAD(P)-binding Rossmann-fold domains"/>
    <property type="match status" value="1"/>
</dbReference>
<proteinExistence type="inferred from homology"/>
<keyword evidence="10 12" id="KW-0472">Membrane</keyword>
<keyword evidence="11 12" id="KW-0275">Fatty acid biosynthesis</keyword>
<dbReference type="EMBL" id="VIGI01000013">
    <property type="protein sequence ID" value="KAB8292570.1"/>
    <property type="molecule type" value="Genomic_DNA"/>
</dbReference>
<reference evidence="14 15" key="1">
    <citation type="submission" date="2019-06" db="EMBL/GenBank/DDBJ databases">
        <title>Genome Sequence of the Brown Rot Fungal Pathogen Monilinia laxa.</title>
        <authorList>
            <person name="De Miccolis Angelini R.M."/>
            <person name="Landi L."/>
            <person name="Abate D."/>
            <person name="Pollastro S."/>
            <person name="Romanazzi G."/>
            <person name="Faretra F."/>
        </authorList>
    </citation>
    <scope>NUCLEOTIDE SEQUENCE [LARGE SCALE GENOMIC DNA]</scope>
    <source>
        <strain evidence="14 15">Mlax316</strain>
    </source>
</reference>
<dbReference type="GO" id="GO:0030148">
    <property type="term" value="P:sphingolipid biosynthetic process"/>
    <property type="evidence" value="ECO:0007669"/>
    <property type="project" value="UniProtKB-ARBA"/>
</dbReference>
<keyword evidence="2 12" id="KW-0444">Lipid biosynthesis</keyword>
<evidence type="ECO:0000256" key="5">
    <source>
        <dbReference type="ARBA" id="ARBA00022832"/>
    </source>
</evidence>
<evidence type="ECO:0000313" key="15">
    <source>
        <dbReference type="Proteomes" id="UP000326757"/>
    </source>
</evidence>
<keyword evidence="7 12" id="KW-1133">Transmembrane helix</keyword>
<dbReference type="Gene3D" id="3.40.50.720">
    <property type="entry name" value="NAD(P)-binding Rossmann-like Domain"/>
    <property type="match status" value="1"/>
</dbReference>
<dbReference type="Pfam" id="PF00106">
    <property type="entry name" value="adh_short"/>
    <property type="match status" value="1"/>
</dbReference>
<dbReference type="InterPro" id="IPR002347">
    <property type="entry name" value="SDR_fam"/>
</dbReference>
<evidence type="ECO:0000256" key="2">
    <source>
        <dbReference type="ARBA" id="ARBA00022516"/>
    </source>
</evidence>
<evidence type="ECO:0000313" key="14">
    <source>
        <dbReference type="EMBL" id="KAB8292570.1"/>
    </source>
</evidence>
<dbReference type="PANTHER" id="PTHR43086:SF2">
    <property type="entry name" value="HYDROXYSTEROID DEHYDROGENASE-LIKE PROTEIN 1"/>
    <property type="match status" value="1"/>
</dbReference>
<evidence type="ECO:0000256" key="9">
    <source>
        <dbReference type="ARBA" id="ARBA00023098"/>
    </source>
</evidence>
<dbReference type="GO" id="GO:0141040">
    <property type="term" value="F:very-long-chain 3-oxoacyl-CoA reductase activity"/>
    <property type="evidence" value="ECO:0007669"/>
    <property type="project" value="UniProtKB-EC"/>
</dbReference>
<evidence type="ECO:0000256" key="6">
    <source>
        <dbReference type="ARBA" id="ARBA00022857"/>
    </source>
</evidence>
<dbReference type="InterPro" id="IPR027533">
    <property type="entry name" value="3_ketoreductase_fungal"/>
</dbReference>
<dbReference type="HAMAP" id="MF_03107">
    <property type="entry name" value="3_ketoreductase"/>
    <property type="match status" value="1"/>
</dbReference>
<evidence type="ECO:0000256" key="7">
    <source>
        <dbReference type="ARBA" id="ARBA00022989"/>
    </source>
</evidence>
<dbReference type="GO" id="GO:0005789">
    <property type="term" value="C:endoplasmic reticulum membrane"/>
    <property type="evidence" value="ECO:0007669"/>
    <property type="project" value="UniProtKB-SubCell"/>
</dbReference>
<keyword evidence="3 12" id="KW-0812">Transmembrane</keyword>
<keyword evidence="4 12" id="KW-0256">Endoplasmic reticulum</keyword>
<dbReference type="InterPro" id="IPR020904">
    <property type="entry name" value="Sc_DH/Rdtase_CS"/>
</dbReference>
<dbReference type="InterPro" id="IPR036291">
    <property type="entry name" value="NAD(P)-bd_dom_sf"/>
</dbReference>
<protein>
    <recommendedName>
        <fullName evidence="12">Very-long-chain 3-oxoacyl-CoA reductase</fullName>
        <ecNumber evidence="12">1.1.1.330</ecNumber>
    </recommendedName>
    <alternativeName>
        <fullName evidence="12">3-ketoacyl-CoA reductase</fullName>
        <shortName evidence="12">3-ketoreductase</shortName>
        <shortName evidence="12">KAR</shortName>
    </alternativeName>
    <alternativeName>
        <fullName evidence="12">Microsomal beta-keto-reductase</fullName>
    </alternativeName>
</protein>
<name>A0A5N6JVS7_MONLA</name>
<dbReference type="Proteomes" id="UP000326757">
    <property type="component" value="Unassembled WGS sequence"/>
</dbReference>
<dbReference type="GO" id="GO:0030497">
    <property type="term" value="P:fatty acid elongation"/>
    <property type="evidence" value="ECO:0007669"/>
    <property type="project" value="UniProtKB-UniRule"/>
</dbReference>
<evidence type="ECO:0000256" key="3">
    <source>
        <dbReference type="ARBA" id="ARBA00022692"/>
    </source>
</evidence>
<gene>
    <name evidence="14" type="ORF">EYC80_008276</name>
</gene>
<comment type="caution">
    <text evidence="14">The sequence shown here is derived from an EMBL/GenBank/DDBJ whole genome shotgun (WGS) entry which is preliminary data.</text>
</comment>
<feature type="binding site" evidence="12">
    <location>
        <position position="197"/>
    </location>
    <ligand>
        <name>substrate</name>
    </ligand>
</feature>
<organism evidence="14 15">
    <name type="scientific">Monilinia laxa</name>
    <name type="common">Brown rot fungus</name>
    <name type="synonym">Sclerotinia laxa</name>
    <dbReference type="NCBI Taxonomy" id="61186"/>
    <lineage>
        <taxon>Eukaryota</taxon>
        <taxon>Fungi</taxon>
        <taxon>Dikarya</taxon>
        <taxon>Ascomycota</taxon>
        <taxon>Pezizomycotina</taxon>
        <taxon>Leotiomycetes</taxon>
        <taxon>Helotiales</taxon>
        <taxon>Sclerotiniaceae</taxon>
        <taxon>Monilinia</taxon>
    </lineage>
</organism>
<dbReference type="PIRSF" id="PIRSF000126">
    <property type="entry name" value="11-beta-HSD1"/>
    <property type="match status" value="1"/>
</dbReference>
<evidence type="ECO:0000256" key="11">
    <source>
        <dbReference type="ARBA" id="ARBA00023160"/>
    </source>
</evidence>
<evidence type="ECO:0000256" key="8">
    <source>
        <dbReference type="ARBA" id="ARBA00023002"/>
    </source>
</evidence>
<comment type="similarity">
    <text evidence="12">Belongs to the short-chain dehydrogenases/reductases (SDR) family.</text>
</comment>
<dbReference type="PRINTS" id="PR00081">
    <property type="entry name" value="GDHRDH"/>
</dbReference>
<dbReference type="PROSITE" id="PS00061">
    <property type="entry name" value="ADH_SHORT"/>
    <property type="match status" value="1"/>
</dbReference>
<keyword evidence="9 12" id="KW-0443">Lipid metabolism</keyword>
<comment type="function">
    <text evidence="12">Component of the microsomal membrane bound fatty acid elongation system, which produces the 26-carbon very long-chain fatty acids (VLCFA) from palmitate. Catalyzes the reduction of the 3-ketoacyl-CoA intermediate that is formed in each cycle of fatty acid elongation. VLCFAs serve as precursors for ceramide and sphingolipids.</text>
</comment>
<comment type="catalytic activity">
    <reaction evidence="12">
        <text>a very-long-chain (3R)-3-hydroxyacyl-CoA + NADP(+) = a very-long-chain 3-oxoacyl-CoA + NADPH + H(+)</text>
        <dbReference type="Rhea" id="RHEA:48680"/>
        <dbReference type="ChEBI" id="CHEBI:15378"/>
        <dbReference type="ChEBI" id="CHEBI:57783"/>
        <dbReference type="ChEBI" id="CHEBI:58349"/>
        <dbReference type="ChEBI" id="CHEBI:85440"/>
        <dbReference type="ChEBI" id="CHEBI:90725"/>
        <dbReference type="EC" id="1.1.1.330"/>
    </reaction>
</comment>
<dbReference type="AlphaFoldDB" id="A0A5N6JVS7"/>
<comment type="pathway">
    <text evidence="1">Lipid metabolism; fatty acid biosynthesis.</text>
</comment>
<dbReference type="FunFam" id="3.40.50.720:FF:000317">
    <property type="entry name" value="Very-long-chain 3-oxoacyl-CoA reductase"/>
    <property type="match status" value="1"/>
</dbReference>
<evidence type="ECO:0000256" key="4">
    <source>
        <dbReference type="ARBA" id="ARBA00022824"/>
    </source>
</evidence>
<feature type="transmembrane region" description="Helical" evidence="13">
    <location>
        <begin position="15"/>
        <end position="43"/>
    </location>
</feature>
<dbReference type="CDD" id="cd05356">
    <property type="entry name" value="17beta-HSD1_like_SDR_c"/>
    <property type="match status" value="1"/>
</dbReference>
<dbReference type="OrthoDB" id="5545019at2759"/>
<evidence type="ECO:0000256" key="10">
    <source>
        <dbReference type="ARBA" id="ARBA00023136"/>
    </source>
</evidence>
<dbReference type="GO" id="GO:0045703">
    <property type="term" value="F:ketoreductase activity"/>
    <property type="evidence" value="ECO:0007669"/>
    <property type="project" value="UniProtKB-UniRule"/>
</dbReference>
<evidence type="ECO:0000256" key="13">
    <source>
        <dbReference type="SAM" id="Phobius"/>
    </source>
</evidence>
<dbReference type="PANTHER" id="PTHR43086">
    <property type="entry name" value="VERY-LONG-CHAIN 3-OXOOACYL-COA REDUCTASE"/>
    <property type="match status" value="1"/>
</dbReference>
<dbReference type="UniPathway" id="UPA00094"/>
<keyword evidence="5 12" id="KW-0276">Fatty acid metabolism</keyword>
<sequence>MVLDTILSHVPKSVLIGLAGIGAVIVAGKVLSYAQLLLSLFVISGKNLRTYGKKGTWAVVTGASDGLGKEYAIQLAQKGFNIVLISRTESKLQTLASEIQTKYAGSNIQTKILAMDFSANRDEDYAKLKALVDGLDVGILVNNVGQSHKIPVPFILTPKEEIRDIITINCTGTLRVTRIVAPGMVQRKRGLILTMGSFGGWSPTPLLATYSGSKAFLQQWSTALGGELEGTGVDVELVLSYLVTTAMSKIRRTSMFIPNPRTFVKTTLAKVGRSGGAQNMAYTSTPFWGHALIQWWLENTFGIGGTFVVKQNKVMHENIRTKALKKAEREAKKA</sequence>
<evidence type="ECO:0000256" key="1">
    <source>
        <dbReference type="ARBA" id="ARBA00005194"/>
    </source>
</evidence>
<feature type="active site" description="Proton acceptor" evidence="12">
    <location>
        <position position="210"/>
    </location>
</feature>
<keyword evidence="15" id="KW-1185">Reference proteome</keyword>